<dbReference type="PROSITE" id="PS50850">
    <property type="entry name" value="MFS"/>
    <property type="match status" value="1"/>
</dbReference>
<evidence type="ECO:0000256" key="3">
    <source>
        <dbReference type="ARBA" id="ARBA00022692"/>
    </source>
</evidence>
<protein>
    <submittedName>
        <fullName evidence="8">MFS general substrate transporter</fullName>
    </submittedName>
</protein>
<name>A0A4S8YTU5_AURPU</name>
<feature type="transmembrane region" description="Helical" evidence="6">
    <location>
        <begin position="102"/>
        <end position="122"/>
    </location>
</feature>
<keyword evidence="2" id="KW-0813">Transport</keyword>
<evidence type="ECO:0000256" key="5">
    <source>
        <dbReference type="ARBA" id="ARBA00023136"/>
    </source>
</evidence>
<sequence>MSFRNSLEKKKLDDEAMHIESAPVVTEIESFRVLGLDPDDAEFFTNYSEADRKKTFRKVDLRLVPMLSVLYLMAHIDRANIGNAKIEGMIEDLGMTGVQYNIVLSIFFIPYVLCEVPSNILLKKFKRPSYYLGILVTSWGIIMTCTGLVRNFAGLMVMRILLGIFEARFFLAAIYLCSY</sequence>
<evidence type="ECO:0000313" key="8">
    <source>
        <dbReference type="EMBL" id="THW54977.1"/>
    </source>
</evidence>
<accession>A0A4S8YTU5</accession>
<organism evidence="8 9">
    <name type="scientific">Aureobasidium pullulans</name>
    <name type="common">Black yeast</name>
    <name type="synonym">Pullularia pullulans</name>
    <dbReference type="NCBI Taxonomy" id="5580"/>
    <lineage>
        <taxon>Eukaryota</taxon>
        <taxon>Fungi</taxon>
        <taxon>Dikarya</taxon>
        <taxon>Ascomycota</taxon>
        <taxon>Pezizomycotina</taxon>
        <taxon>Dothideomycetes</taxon>
        <taxon>Dothideomycetidae</taxon>
        <taxon>Dothideales</taxon>
        <taxon>Saccotheciaceae</taxon>
        <taxon>Aureobasidium</taxon>
    </lineage>
</organism>
<evidence type="ECO:0000256" key="1">
    <source>
        <dbReference type="ARBA" id="ARBA00004141"/>
    </source>
</evidence>
<dbReference type="Gene3D" id="1.20.1250.20">
    <property type="entry name" value="MFS general substrate transporter like domains"/>
    <property type="match status" value="1"/>
</dbReference>
<comment type="caution">
    <text evidence="8">The sequence shown here is derived from an EMBL/GenBank/DDBJ whole genome shotgun (WGS) entry which is preliminary data.</text>
</comment>
<proteinExistence type="predicted"/>
<dbReference type="InterPro" id="IPR011701">
    <property type="entry name" value="MFS"/>
</dbReference>
<dbReference type="FunFam" id="1.20.1250.20:FF:000566">
    <property type="entry name" value="Uncharacterized protein"/>
    <property type="match status" value="1"/>
</dbReference>
<dbReference type="Proteomes" id="UP000310421">
    <property type="component" value="Unassembled WGS sequence"/>
</dbReference>
<evidence type="ECO:0000259" key="7">
    <source>
        <dbReference type="PROSITE" id="PS50850"/>
    </source>
</evidence>
<dbReference type="EMBL" id="QZAN01000216">
    <property type="protein sequence ID" value="THW54977.1"/>
    <property type="molecule type" value="Genomic_DNA"/>
</dbReference>
<dbReference type="AlphaFoldDB" id="A0A4S8YTU5"/>
<feature type="transmembrane region" description="Helical" evidence="6">
    <location>
        <begin position="59"/>
        <end position="76"/>
    </location>
</feature>
<dbReference type="Pfam" id="PF07690">
    <property type="entry name" value="MFS_1"/>
    <property type="match status" value="1"/>
</dbReference>
<dbReference type="InterPro" id="IPR036259">
    <property type="entry name" value="MFS_trans_sf"/>
</dbReference>
<comment type="subcellular location">
    <subcellularLocation>
        <location evidence="1">Membrane</location>
        <topology evidence="1">Multi-pass membrane protein</topology>
    </subcellularLocation>
</comment>
<feature type="domain" description="Major facilitator superfamily (MFS) profile" evidence="7">
    <location>
        <begin position="63"/>
        <end position="179"/>
    </location>
</feature>
<dbReference type="InterPro" id="IPR020846">
    <property type="entry name" value="MFS_dom"/>
</dbReference>
<dbReference type="GO" id="GO:0022857">
    <property type="term" value="F:transmembrane transporter activity"/>
    <property type="evidence" value="ECO:0007669"/>
    <property type="project" value="InterPro"/>
</dbReference>
<reference evidence="8 9" key="1">
    <citation type="submission" date="2018-10" db="EMBL/GenBank/DDBJ databases">
        <title>Fifty Aureobasidium pullulans genomes reveal a recombining polyextremotolerant generalist.</title>
        <authorList>
            <person name="Gostincar C."/>
            <person name="Turk M."/>
            <person name="Zajc J."/>
            <person name="Gunde-Cimerman N."/>
        </authorList>
    </citation>
    <scope>NUCLEOTIDE SEQUENCE [LARGE SCALE GENOMIC DNA]</scope>
    <source>
        <strain evidence="8 9">EXF-10751</strain>
    </source>
</reference>
<dbReference type="GO" id="GO:0016020">
    <property type="term" value="C:membrane"/>
    <property type="evidence" value="ECO:0007669"/>
    <property type="project" value="UniProtKB-SubCell"/>
</dbReference>
<feature type="transmembrane region" description="Helical" evidence="6">
    <location>
        <begin position="155"/>
        <end position="177"/>
    </location>
</feature>
<keyword evidence="4 6" id="KW-1133">Transmembrane helix</keyword>
<keyword evidence="5 6" id="KW-0472">Membrane</keyword>
<dbReference type="SUPFAM" id="SSF103473">
    <property type="entry name" value="MFS general substrate transporter"/>
    <property type="match status" value="1"/>
</dbReference>
<dbReference type="PANTHER" id="PTHR43791:SF54">
    <property type="entry name" value="MAJOR FACILITATOR SUPERFAMILY (MFS) PROFILE DOMAIN-CONTAINING PROTEIN-RELATED"/>
    <property type="match status" value="1"/>
</dbReference>
<evidence type="ECO:0000256" key="4">
    <source>
        <dbReference type="ARBA" id="ARBA00022989"/>
    </source>
</evidence>
<keyword evidence="3 6" id="KW-0812">Transmembrane</keyword>
<evidence type="ECO:0000256" key="2">
    <source>
        <dbReference type="ARBA" id="ARBA00022448"/>
    </source>
</evidence>
<evidence type="ECO:0000313" key="9">
    <source>
        <dbReference type="Proteomes" id="UP000310421"/>
    </source>
</evidence>
<dbReference type="PANTHER" id="PTHR43791">
    <property type="entry name" value="PERMEASE-RELATED"/>
    <property type="match status" value="1"/>
</dbReference>
<gene>
    <name evidence="8" type="ORF">D6D20_09811</name>
</gene>
<feature type="transmembrane region" description="Helical" evidence="6">
    <location>
        <begin position="129"/>
        <end position="149"/>
    </location>
</feature>
<evidence type="ECO:0000256" key="6">
    <source>
        <dbReference type="SAM" id="Phobius"/>
    </source>
</evidence>